<keyword evidence="1" id="KW-1133">Transmembrane helix</keyword>
<evidence type="ECO:0000256" key="1">
    <source>
        <dbReference type="SAM" id="Phobius"/>
    </source>
</evidence>
<evidence type="ECO:0000313" key="3">
    <source>
        <dbReference type="EMBL" id="QQR31217.1"/>
    </source>
</evidence>
<dbReference type="EMBL" id="CP065321">
    <property type="protein sequence ID" value="QQR31217.1"/>
    <property type="molecule type" value="Genomic_DNA"/>
</dbReference>
<dbReference type="Proteomes" id="UP000196710">
    <property type="component" value="Chromosome"/>
</dbReference>
<evidence type="ECO:0000313" key="4">
    <source>
        <dbReference type="Proteomes" id="UP000196710"/>
    </source>
</evidence>
<name>A0A1Z2XU74_9FIRM</name>
<reference evidence="2" key="1">
    <citation type="journal article" date="2017" name="Genome Announc.">
        <title>High-Quality Whole-Genome Sequences of the Oligo-Mouse-Microbiota Bacterial Community.</title>
        <authorList>
            <person name="Garzetti D."/>
            <person name="Brugiroux S."/>
            <person name="Bunk B."/>
            <person name="Pukall R."/>
            <person name="McCoy K.D."/>
            <person name="Macpherson A.J."/>
            <person name="Stecher B."/>
        </authorList>
    </citation>
    <scope>NUCLEOTIDE SEQUENCE</scope>
    <source>
        <strain evidence="2">KB18</strain>
    </source>
</reference>
<dbReference type="KEGG" id="amur:ADH66_15580"/>
<dbReference type="Proteomes" id="UP000596035">
    <property type="component" value="Chromosome"/>
</dbReference>
<dbReference type="RefSeq" id="WP_066538925.1">
    <property type="nucleotide sequence ID" value="NZ_CAPVCI010000038.1"/>
</dbReference>
<dbReference type="EMBL" id="CP021422">
    <property type="protein sequence ID" value="ASB41951.1"/>
    <property type="molecule type" value="Genomic_DNA"/>
</dbReference>
<dbReference type="AlphaFoldDB" id="A0A1Z2XU74"/>
<keyword evidence="1" id="KW-0812">Transmembrane</keyword>
<proteinExistence type="predicted"/>
<accession>A0A1Z2XU74</accession>
<evidence type="ECO:0000313" key="2">
    <source>
        <dbReference type="EMBL" id="ASB41951.1"/>
    </source>
</evidence>
<reference evidence="4" key="2">
    <citation type="submission" date="2017-05" db="EMBL/GenBank/DDBJ databases">
        <title>Improved OligoMM genomes.</title>
        <authorList>
            <person name="Garzetti D."/>
        </authorList>
    </citation>
    <scope>NUCLEOTIDE SEQUENCE [LARGE SCALE GENOMIC DNA]</scope>
    <source>
        <strain evidence="4">KB18</strain>
    </source>
</reference>
<keyword evidence="4" id="KW-1185">Reference proteome</keyword>
<keyword evidence="1" id="KW-0472">Membrane</keyword>
<protein>
    <submittedName>
        <fullName evidence="3">Uncharacterized protein</fullName>
    </submittedName>
</protein>
<feature type="transmembrane region" description="Helical" evidence="1">
    <location>
        <begin position="18"/>
        <end position="37"/>
    </location>
</feature>
<organism evidence="3 5">
    <name type="scientific">Acutalibacter muris</name>
    <dbReference type="NCBI Taxonomy" id="1796620"/>
    <lineage>
        <taxon>Bacteria</taxon>
        <taxon>Bacillati</taxon>
        <taxon>Bacillota</taxon>
        <taxon>Clostridia</taxon>
        <taxon>Eubacteriales</taxon>
        <taxon>Acutalibacteraceae</taxon>
        <taxon>Acutalibacter</taxon>
    </lineage>
</organism>
<reference evidence="3 5" key="3">
    <citation type="submission" date="2020-11" db="EMBL/GenBank/DDBJ databases">
        <title>Closed and high quality bacterial genomes of the OMM12 community.</title>
        <authorList>
            <person name="Marbouty M."/>
            <person name="Lamy-Besnier Q."/>
            <person name="Debarbieux L."/>
            <person name="Koszul R."/>
        </authorList>
    </citation>
    <scope>NUCLEOTIDE SEQUENCE [LARGE SCALE GENOMIC DNA]</scope>
    <source>
        <strain evidence="3 5">KB18</strain>
    </source>
</reference>
<evidence type="ECO:0000313" key="5">
    <source>
        <dbReference type="Proteomes" id="UP000596035"/>
    </source>
</evidence>
<gene>
    <name evidence="2" type="ORF">ADH66_15580</name>
    <name evidence="3" type="ORF">I5Q82_05955</name>
</gene>
<sequence length="63" mass="7010">MKKRRGAGRGKPGTGPKLLLAIVTCVNLILTLLLAVMRRQDTLRAIQGEDRLKLLLERTGKKE</sequence>